<keyword evidence="4" id="KW-1003">Cell membrane</keyword>
<feature type="domain" description="ABC transmembrane type-2" evidence="9">
    <location>
        <begin position="156"/>
        <end position="392"/>
    </location>
</feature>
<sequence>MDAAPNASTPAATPARADARRGTLRHLANIYRLGVKELWSLARDPIMLVLIIYTFTASVYTAATAQPDTLHMAPIAIVDEDHSPLSQQIASALFPPQFTMPQMITSSEVNAGMDAGNYTFALNIPPNFQRDVLGGRFAEIQLNVDATRMSQAFTGSGYVQQIVSGEIQTFVDRYRSTTRLPVELALRVRFNPTLTLAWFGALNQIINNITMLSIILTGAALIREREHGTIEHLLVMPVTPSEIMLSKVWSMGLVVLVAAAMSLMLIVRGALHVPIAGSETLFLCGAALLLFATTSMGIFMATLARSMPQFGMLLVLVLMPLQMLSGGNTPRESMPEIVQYIMLAAPTTHFVELSQAILFRGAGLEVVWVQFVALFVIGAAFFVISLRRFRKTISQMA</sequence>
<feature type="transmembrane region" description="Helical" evidence="8">
    <location>
        <begin position="280"/>
        <end position="301"/>
    </location>
</feature>
<dbReference type="PANTHER" id="PTHR30294:SF47">
    <property type="entry name" value="INNER MEMBRANE TRANSPORT PERMEASE YHHJ"/>
    <property type="match status" value="1"/>
</dbReference>
<feature type="transmembrane region" description="Helical" evidence="8">
    <location>
        <begin position="46"/>
        <end position="63"/>
    </location>
</feature>
<evidence type="ECO:0000256" key="7">
    <source>
        <dbReference type="ARBA" id="ARBA00023136"/>
    </source>
</evidence>
<evidence type="ECO:0000256" key="6">
    <source>
        <dbReference type="ARBA" id="ARBA00022989"/>
    </source>
</evidence>
<feature type="transmembrane region" description="Helical" evidence="8">
    <location>
        <begin position="196"/>
        <end position="222"/>
    </location>
</feature>
<evidence type="ECO:0000256" key="3">
    <source>
        <dbReference type="ARBA" id="ARBA00022448"/>
    </source>
</evidence>
<dbReference type="GO" id="GO:0140359">
    <property type="term" value="F:ABC-type transporter activity"/>
    <property type="evidence" value="ECO:0007669"/>
    <property type="project" value="InterPro"/>
</dbReference>
<evidence type="ECO:0000256" key="5">
    <source>
        <dbReference type="ARBA" id="ARBA00022692"/>
    </source>
</evidence>
<evidence type="ECO:0000313" key="11">
    <source>
        <dbReference type="Proteomes" id="UP000002429"/>
    </source>
</evidence>
<keyword evidence="11" id="KW-1185">Reference proteome</keyword>
<dbReference type="eggNOG" id="COG0842">
    <property type="taxonomic scope" value="Bacteria"/>
</dbReference>
<dbReference type="Pfam" id="PF12698">
    <property type="entry name" value="ABC2_membrane_3"/>
    <property type="match status" value="1"/>
</dbReference>
<dbReference type="Proteomes" id="UP000002429">
    <property type="component" value="Chromosome"/>
</dbReference>
<feature type="transmembrane region" description="Helical" evidence="8">
    <location>
        <begin position="366"/>
        <end position="386"/>
    </location>
</feature>
<keyword evidence="3" id="KW-0813">Transport</keyword>
<comment type="subcellular location">
    <subcellularLocation>
        <location evidence="1">Cell membrane</location>
        <topology evidence="1">Multi-pass membrane protein</topology>
    </subcellularLocation>
</comment>
<dbReference type="STRING" id="266264.Rmet_1683"/>
<name>Q1LMR2_CUPMC</name>
<dbReference type="AlphaFoldDB" id="Q1LMR2"/>
<feature type="transmembrane region" description="Helical" evidence="8">
    <location>
        <begin position="248"/>
        <end position="268"/>
    </location>
</feature>
<proteinExistence type="inferred from homology"/>
<dbReference type="HOGENOM" id="CLU_039483_8_1_4"/>
<reference evidence="11" key="1">
    <citation type="journal article" date="2010" name="PLoS ONE">
        <title>The complete genome sequence of Cupriavidus metallidurans strain CH34, a master survivalist in harsh and anthropogenic environments.</title>
        <authorList>
            <person name="Janssen P.J."/>
            <person name="Van Houdt R."/>
            <person name="Moors H."/>
            <person name="Monsieurs P."/>
            <person name="Morin N."/>
            <person name="Michaux A."/>
            <person name="Benotmane M.A."/>
            <person name="Leys N."/>
            <person name="Vallaeys T."/>
            <person name="Lapidus A."/>
            <person name="Monchy S."/>
            <person name="Medigue C."/>
            <person name="Taghavi S."/>
            <person name="McCorkle S."/>
            <person name="Dunn J."/>
            <person name="van der Lelie D."/>
            <person name="Mergeay M."/>
        </authorList>
    </citation>
    <scope>NUCLEOTIDE SEQUENCE [LARGE SCALE GENOMIC DNA]</scope>
    <source>
        <strain evidence="11">ATCC 43123 / DSM 2839 / NBRC 102507 / CH34</strain>
    </source>
</reference>
<dbReference type="InterPro" id="IPR051449">
    <property type="entry name" value="ABC-2_transporter_component"/>
</dbReference>
<evidence type="ECO:0000256" key="2">
    <source>
        <dbReference type="ARBA" id="ARBA00007783"/>
    </source>
</evidence>
<dbReference type="Gene3D" id="3.40.1710.10">
    <property type="entry name" value="abc type-2 transporter like domain"/>
    <property type="match status" value="1"/>
</dbReference>
<dbReference type="KEGG" id="rme:Rmet_1683"/>
<dbReference type="EMBL" id="CP000352">
    <property type="protein sequence ID" value="ABF08564.1"/>
    <property type="molecule type" value="Genomic_DNA"/>
</dbReference>
<keyword evidence="6 8" id="KW-1133">Transmembrane helix</keyword>
<dbReference type="InterPro" id="IPR047817">
    <property type="entry name" value="ABC2_TM_bact-type"/>
</dbReference>
<dbReference type="GO" id="GO:0005886">
    <property type="term" value="C:plasma membrane"/>
    <property type="evidence" value="ECO:0007669"/>
    <property type="project" value="UniProtKB-SubCell"/>
</dbReference>
<evidence type="ECO:0000256" key="8">
    <source>
        <dbReference type="SAM" id="Phobius"/>
    </source>
</evidence>
<dbReference type="PROSITE" id="PS51012">
    <property type="entry name" value="ABC_TM2"/>
    <property type="match status" value="1"/>
</dbReference>
<accession>Q1LMR2</accession>
<evidence type="ECO:0000256" key="1">
    <source>
        <dbReference type="ARBA" id="ARBA00004651"/>
    </source>
</evidence>
<dbReference type="PANTHER" id="PTHR30294">
    <property type="entry name" value="MEMBRANE COMPONENT OF ABC TRANSPORTER YHHJ-RELATED"/>
    <property type="match status" value="1"/>
</dbReference>
<evidence type="ECO:0000313" key="10">
    <source>
        <dbReference type="EMBL" id="ABF08564.1"/>
    </source>
</evidence>
<evidence type="ECO:0000256" key="4">
    <source>
        <dbReference type="ARBA" id="ARBA00022475"/>
    </source>
</evidence>
<protein>
    <submittedName>
        <fullName evidence="10">Transporter subunit: membrane component of ABC superfamily</fullName>
    </submittedName>
</protein>
<comment type="similarity">
    <text evidence="2">Belongs to the ABC-2 integral membrane protein family.</text>
</comment>
<dbReference type="InterPro" id="IPR013525">
    <property type="entry name" value="ABC2_TM"/>
</dbReference>
<organism evidence="10 11">
    <name type="scientific">Cupriavidus metallidurans (strain ATCC 43123 / DSM 2839 / NBRC 102507 / CH34)</name>
    <name type="common">Ralstonia metallidurans</name>
    <dbReference type="NCBI Taxonomy" id="266264"/>
    <lineage>
        <taxon>Bacteria</taxon>
        <taxon>Pseudomonadati</taxon>
        <taxon>Pseudomonadota</taxon>
        <taxon>Betaproteobacteria</taxon>
        <taxon>Burkholderiales</taxon>
        <taxon>Burkholderiaceae</taxon>
        <taxon>Cupriavidus</taxon>
    </lineage>
</organism>
<keyword evidence="5 8" id="KW-0812">Transmembrane</keyword>
<evidence type="ECO:0000259" key="9">
    <source>
        <dbReference type="PROSITE" id="PS51012"/>
    </source>
</evidence>
<keyword evidence="7 8" id="KW-0472">Membrane</keyword>
<gene>
    <name evidence="10" type="ordered locus">Rmet_1683</name>
</gene>